<dbReference type="PATRIC" id="fig|937777.3.peg.2421"/>
<dbReference type="HOGENOM" id="CLU_1746635_0_0_0"/>
<organism evidence="1 2">
    <name type="scientific">Deinococcus peraridilitoris (strain DSM 19664 / LMG 22246 / CIP 109416 / KR-200)</name>
    <dbReference type="NCBI Taxonomy" id="937777"/>
    <lineage>
        <taxon>Bacteria</taxon>
        <taxon>Thermotogati</taxon>
        <taxon>Deinococcota</taxon>
        <taxon>Deinococci</taxon>
        <taxon>Deinococcales</taxon>
        <taxon>Deinococcaceae</taxon>
        <taxon>Deinococcus</taxon>
    </lineage>
</organism>
<dbReference type="Proteomes" id="UP000010467">
    <property type="component" value="Chromosome"/>
</dbReference>
<name>L0A219_DEIPD</name>
<dbReference type="EMBL" id="CP003382">
    <property type="protein sequence ID" value="AFZ67891.1"/>
    <property type="molecule type" value="Genomic_DNA"/>
</dbReference>
<proteinExistence type="predicted"/>
<keyword evidence="2" id="KW-1185">Reference proteome</keyword>
<evidence type="ECO:0000313" key="2">
    <source>
        <dbReference type="Proteomes" id="UP000010467"/>
    </source>
</evidence>
<accession>L0A219</accession>
<evidence type="ECO:0000313" key="1">
    <source>
        <dbReference type="EMBL" id="AFZ67891.1"/>
    </source>
</evidence>
<protein>
    <submittedName>
        <fullName evidence="1">Uncharacterized protein</fullName>
    </submittedName>
</protein>
<dbReference type="RefSeq" id="WP_015236193.1">
    <property type="nucleotide sequence ID" value="NC_019793.1"/>
</dbReference>
<gene>
    <name evidence="1" type="ordered locus">Deipe_2416</name>
</gene>
<dbReference type="AlphaFoldDB" id="L0A219"/>
<sequence>MPTTRGSYEKIRFQHGDIDSLSGTVNRLLYPFSGLSFCRDVNENLLRCNSSMSSNFSPEELVALLASRNERVCTQARAALAAAGVLARPAVQAGTSHSNPQISRHCRELLPMLPTEASLEARRSGDFWRRLTPRLPGWTLTRRVEMAPR</sequence>
<reference evidence="2" key="1">
    <citation type="submission" date="2012-03" db="EMBL/GenBank/DDBJ databases">
        <title>Complete sequence of chromosome of Deinococcus peraridilitoris DSM 19664.</title>
        <authorList>
            <person name="Lucas S."/>
            <person name="Copeland A."/>
            <person name="Lapidus A."/>
            <person name="Glavina del Rio T."/>
            <person name="Dalin E."/>
            <person name="Tice H."/>
            <person name="Bruce D."/>
            <person name="Goodwin L."/>
            <person name="Pitluck S."/>
            <person name="Peters L."/>
            <person name="Mikhailova N."/>
            <person name="Lu M."/>
            <person name="Kyrpides N."/>
            <person name="Mavromatis K."/>
            <person name="Ivanova N."/>
            <person name="Brettin T."/>
            <person name="Detter J.C."/>
            <person name="Han C."/>
            <person name="Larimer F."/>
            <person name="Land M."/>
            <person name="Hauser L."/>
            <person name="Markowitz V."/>
            <person name="Cheng J.-F."/>
            <person name="Hugenholtz P."/>
            <person name="Woyke T."/>
            <person name="Wu D."/>
            <person name="Pukall R."/>
            <person name="Steenblock K."/>
            <person name="Brambilla E."/>
            <person name="Klenk H.-P."/>
            <person name="Eisen J.A."/>
        </authorList>
    </citation>
    <scope>NUCLEOTIDE SEQUENCE [LARGE SCALE GENOMIC DNA]</scope>
    <source>
        <strain evidence="2">DSM 19664 / LMG 22246 / CIP 109416 / KR-200</strain>
    </source>
</reference>
<dbReference type="KEGG" id="dpd:Deipe_2416"/>